<keyword evidence="2" id="KW-1185">Reference proteome</keyword>
<evidence type="ECO:0000313" key="2">
    <source>
        <dbReference type="Proteomes" id="UP001165590"/>
    </source>
</evidence>
<proteinExistence type="predicted"/>
<evidence type="ECO:0000313" key="1">
    <source>
        <dbReference type="EMBL" id="MCX4233543.1"/>
    </source>
</evidence>
<name>A0ABT3V150_9ACTN</name>
<dbReference type="Pfam" id="PF04655">
    <property type="entry name" value="APH_6_hur"/>
    <property type="match status" value="1"/>
</dbReference>
<dbReference type="SUPFAM" id="SSF56112">
    <property type="entry name" value="Protein kinase-like (PK-like)"/>
    <property type="match status" value="1"/>
</dbReference>
<organism evidence="1 2">
    <name type="scientific">Streptomyces ortus</name>
    <dbReference type="NCBI Taxonomy" id="2867268"/>
    <lineage>
        <taxon>Bacteria</taxon>
        <taxon>Bacillati</taxon>
        <taxon>Actinomycetota</taxon>
        <taxon>Actinomycetes</taxon>
        <taxon>Kitasatosporales</taxon>
        <taxon>Streptomycetaceae</taxon>
        <taxon>Streptomyces</taxon>
    </lineage>
</organism>
<protein>
    <submittedName>
        <fullName evidence="1">Aminoglycoside phosphotransferase family protein</fullName>
    </submittedName>
</protein>
<accession>A0ABT3V150</accession>
<comment type="caution">
    <text evidence="1">The sequence shown here is derived from an EMBL/GenBank/DDBJ whole genome shotgun (WGS) entry which is preliminary data.</text>
</comment>
<gene>
    <name evidence="1" type="ORF">K3769_12285</name>
</gene>
<dbReference type="Gene3D" id="1.10.510.10">
    <property type="entry name" value="Transferase(Phosphotransferase) domain 1"/>
    <property type="match status" value="1"/>
</dbReference>
<dbReference type="Proteomes" id="UP001165590">
    <property type="component" value="Unassembled WGS sequence"/>
</dbReference>
<reference evidence="1" key="1">
    <citation type="journal article" date="2022" name="bioRxiv">
        <title>Discovery and biosynthetic assessment of Streptomyces ortus sp nov. isolated from a deep-sea sponge.</title>
        <authorList>
            <person name="Williams S.E."/>
        </authorList>
    </citation>
    <scope>NUCLEOTIDE SEQUENCE</scope>
    <source>
        <strain evidence="1">A15ISP2-DRY2</strain>
    </source>
</reference>
<dbReference type="RefSeq" id="WP_267026475.1">
    <property type="nucleotide sequence ID" value="NZ_JAIFZO010000002.1"/>
</dbReference>
<sequence length="324" mass="35264">MADALSVLDALSGSDALSAFSVLLMRGDVSFSGWWVSPSDFVVLERAGVVKVGHGRLLERGGRFLERWGLRQEGAPMSGQVSVVLPVVRGDGTRAVLKLQDLDEETAGEGLALRTWDGDGVVRLLDEDVESGTLLLERLDEDRPLAGVPDVMKATSVLAELLARITAGPAPAGLRRLDSVTAGMFERLPAVARSLAAEDDRRLLADCAAALREVAGEPGDRLLHWDLHFENILAAEREPWLVIDPKPLAGDPCFDLLPALWNRCEEGALARRFDLMTEVLGVDRARARAWTLGRVLQNSLWRVEEGEGLDEDQVGIALLLLGRR</sequence>
<dbReference type="InterPro" id="IPR006748">
    <property type="entry name" value="NH2Glyco/OHUrea_AB-resist_kin"/>
</dbReference>
<dbReference type="InterPro" id="IPR011009">
    <property type="entry name" value="Kinase-like_dom_sf"/>
</dbReference>
<dbReference type="EMBL" id="JAIFZO010000002">
    <property type="protein sequence ID" value="MCX4233543.1"/>
    <property type="molecule type" value="Genomic_DNA"/>
</dbReference>